<evidence type="ECO:0000256" key="3">
    <source>
        <dbReference type="ARBA" id="ARBA00022840"/>
    </source>
</evidence>
<sequence length="749" mass="81766">MITHSQPGALTPEEALAPHVALVRLYAEAALVRRFNAGYGFADARIPSELYLWTEEARERLGRDSLRPVDTHLPQAQEIEQALAAAYAALDSSESPLSLLAARFGLDDAERALLGIALAYELDRDVRELCHALAGRRAGALYADTCLELAPELGYTSTLLRALHPSGSLRQGCLIELEPSAAEPTRTQASGRLGSALCISRAALDWLLGDPRIVAPLDAAMRVLSSSENLHVYLDAAVRTQIERVANHVQRVEQARQRGEAVDMPLVLIQGPKGTGKRAVAHLLAALLGQPLVIAPMAGVLAAAQRVRDPLLPRRVLAQARLRGAAAYLPDIDILEDSGGPQGDLGLVPGSAQAASDLAIEALMHHPELAILATQEQGMPRVPVPRPFHLIRIPAASLATRQRAWERALGSLSDVTEANASGNANRARPLGREAEDLAARYVIGPGTIGHVVREARAFARATDQGVQRSHIEEAVNRRLTLRLGSLGNRVTRRARIEEMVLPGDVIESLSDMIAMVRERAQILERWGYGRHLGLSRGVSGLFSGESGTGKTMAASVISSALGIDLFRVDLSSVTSKWVGETEKHLARIFDEAQHANAMLLFDEADSLFGKRTELRSAQDRYANLEVNYVLQRMESFDGVSILTTNFESAIDPAFLRRLNFRVRFPNPEVEERIELWRRLLPPETGLGDNVDFQPLAQRFVMTGGHIRNAIVRAAVIAAREGREMLEKDLYTGAHHEYTELGKVMPSLME</sequence>
<dbReference type="Proteomes" id="UP000001880">
    <property type="component" value="Chromosome"/>
</dbReference>
<comment type="similarity">
    <text evidence="1">Belongs to the AAA ATPase family.</text>
</comment>
<dbReference type="InterPro" id="IPR027417">
    <property type="entry name" value="P-loop_NTPase"/>
</dbReference>
<dbReference type="STRING" id="502025.Hoch_5257"/>
<feature type="domain" description="AAA+ ATPase" evidence="4">
    <location>
        <begin position="263"/>
        <end position="409"/>
    </location>
</feature>
<keyword evidence="3" id="KW-0067">ATP-binding</keyword>
<evidence type="ECO:0000256" key="1">
    <source>
        <dbReference type="ARBA" id="ARBA00006914"/>
    </source>
</evidence>
<dbReference type="OrthoDB" id="9802352at2"/>
<dbReference type="HOGENOM" id="CLU_016564_0_0_7"/>
<dbReference type="eggNOG" id="COG0464">
    <property type="taxonomic scope" value="Bacteria"/>
</dbReference>
<dbReference type="SUPFAM" id="SSF52540">
    <property type="entry name" value="P-loop containing nucleoside triphosphate hydrolases"/>
    <property type="match status" value="2"/>
</dbReference>
<dbReference type="Gene3D" id="3.40.50.300">
    <property type="entry name" value="P-loop containing nucleotide triphosphate hydrolases"/>
    <property type="match status" value="2"/>
</dbReference>
<dbReference type="EMBL" id="CP001804">
    <property type="protein sequence ID" value="ACY17742.1"/>
    <property type="molecule type" value="Genomic_DNA"/>
</dbReference>
<evidence type="ECO:0000313" key="5">
    <source>
        <dbReference type="EMBL" id="ACY17742.1"/>
    </source>
</evidence>
<dbReference type="InterPro" id="IPR054472">
    <property type="entry name" value="WHD"/>
</dbReference>
<dbReference type="GO" id="GO:0005524">
    <property type="term" value="F:ATP binding"/>
    <property type="evidence" value="ECO:0007669"/>
    <property type="project" value="UniProtKB-KW"/>
</dbReference>
<dbReference type="InterPro" id="IPR003593">
    <property type="entry name" value="AAA+_ATPase"/>
</dbReference>
<evidence type="ECO:0000313" key="6">
    <source>
        <dbReference type="Proteomes" id="UP000001880"/>
    </source>
</evidence>
<protein>
    <submittedName>
        <fullName evidence="5">AAA ATPase central domain protein</fullName>
    </submittedName>
</protein>
<feature type="domain" description="AAA+ ATPase" evidence="4">
    <location>
        <begin position="536"/>
        <end position="668"/>
    </location>
</feature>
<dbReference type="Pfam" id="PF00004">
    <property type="entry name" value="AAA"/>
    <property type="match status" value="1"/>
</dbReference>
<dbReference type="AlphaFoldDB" id="D0LXI7"/>
<organism evidence="5 6">
    <name type="scientific">Haliangium ochraceum (strain DSM 14365 / JCM 11303 / SMP-2)</name>
    <dbReference type="NCBI Taxonomy" id="502025"/>
    <lineage>
        <taxon>Bacteria</taxon>
        <taxon>Pseudomonadati</taxon>
        <taxon>Myxococcota</taxon>
        <taxon>Polyangia</taxon>
        <taxon>Haliangiales</taxon>
        <taxon>Kofleriaceae</taxon>
        <taxon>Haliangium</taxon>
    </lineage>
</organism>
<dbReference type="InterPro" id="IPR003959">
    <property type="entry name" value="ATPase_AAA_core"/>
</dbReference>
<dbReference type="Pfam" id="PF22977">
    <property type="entry name" value="WHD"/>
    <property type="match status" value="1"/>
</dbReference>
<evidence type="ECO:0000259" key="4">
    <source>
        <dbReference type="SMART" id="SM00382"/>
    </source>
</evidence>
<proteinExistence type="inferred from homology"/>
<dbReference type="RefSeq" id="WP_012830334.1">
    <property type="nucleotide sequence ID" value="NC_013440.1"/>
</dbReference>
<evidence type="ECO:0000256" key="2">
    <source>
        <dbReference type="ARBA" id="ARBA00022741"/>
    </source>
</evidence>
<dbReference type="KEGG" id="hoh:Hoch_5257"/>
<accession>D0LXI7</accession>
<dbReference type="PANTHER" id="PTHR23073">
    <property type="entry name" value="26S PROTEASOME REGULATORY SUBUNIT"/>
    <property type="match status" value="1"/>
</dbReference>
<name>D0LXI7_HALO1</name>
<reference evidence="5 6" key="1">
    <citation type="journal article" date="2010" name="Stand. Genomic Sci.">
        <title>Complete genome sequence of Haliangium ochraceum type strain (SMP-2).</title>
        <authorList>
            <consortium name="US DOE Joint Genome Institute (JGI-PGF)"/>
            <person name="Ivanova N."/>
            <person name="Daum C."/>
            <person name="Lang E."/>
            <person name="Abt B."/>
            <person name="Kopitz M."/>
            <person name="Saunders E."/>
            <person name="Lapidus A."/>
            <person name="Lucas S."/>
            <person name="Glavina Del Rio T."/>
            <person name="Nolan M."/>
            <person name="Tice H."/>
            <person name="Copeland A."/>
            <person name="Cheng J.F."/>
            <person name="Chen F."/>
            <person name="Bruce D."/>
            <person name="Goodwin L."/>
            <person name="Pitluck S."/>
            <person name="Mavromatis K."/>
            <person name="Pati A."/>
            <person name="Mikhailova N."/>
            <person name="Chen A."/>
            <person name="Palaniappan K."/>
            <person name="Land M."/>
            <person name="Hauser L."/>
            <person name="Chang Y.J."/>
            <person name="Jeffries C.D."/>
            <person name="Detter J.C."/>
            <person name="Brettin T."/>
            <person name="Rohde M."/>
            <person name="Goker M."/>
            <person name="Bristow J."/>
            <person name="Markowitz V."/>
            <person name="Eisen J.A."/>
            <person name="Hugenholtz P."/>
            <person name="Kyrpides N.C."/>
            <person name="Klenk H.P."/>
        </authorList>
    </citation>
    <scope>NUCLEOTIDE SEQUENCE [LARGE SCALE GENOMIC DNA]</scope>
    <source>
        <strain evidence="6">DSM 14365 / CIP 107738 / JCM 11303 / AJ 13395 / SMP-2</strain>
    </source>
</reference>
<keyword evidence="2" id="KW-0547">Nucleotide-binding</keyword>
<keyword evidence="6" id="KW-1185">Reference proteome</keyword>
<dbReference type="SMART" id="SM00382">
    <property type="entry name" value="AAA"/>
    <property type="match status" value="2"/>
</dbReference>
<dbReference type="CDD" id="cd19481">
    <property type="entry name" value="RecA-like_protease"/>
    <property type="match status" value="1"/>
</dbReference>
<dbReference type="GO" id="GO:0016887">
    <property type="term" value="F:ATP hydrolysis activity"/>
    <property type="evidence" value="ECO:0007669"/>
    <property type="project" value="InterPro"/>
</dbReference>
<dbReference type="InterPro" id="IPR050221">
    <property type="entry name" value="26S_Proteasome_ATPase"/>
</dbReference>
<gene>
    <name evidence="5" type="ordered locus">Hoch_5257</name>
</gene>